<feature type="transmembrane region" description="Helical" evidence="18">
    <location>
        <begin position="237"/>
        <end position="257"/>
    </location>
</feature>
<keyword evidence="4 18" id="KW-1003">Cell membrane</keyword>
<keyword evidence="13 18" id="KW-0472">Membrane</keyword>
<evidence type="ECO:0000256" key="13">
    <source>
        <dbReference type="ARBA" id="ARBA00023136"/>
    </source>
</evidence>
<name>A0ABX5R9W9_9PSED</name>
<evidence type="ECO:0000256" key="1">
    <source>
        <dbReference type="ARBA" id="ARBA00004429"/>
    </source>
</evidence>
<feature type="transmembrane region" description="Helical" evidence="18">
    <location>
        <begin position="277"/>
        <end position="310"/>
    </location>
</feature>
<dbReference type="Gene3D" id="2.60.40.1250">
    <property type="entry name" value="Thiol:disulfide interchange protein DsbD, N-terminal domain"/>
    <property type="match status" value="1"/>
</dbReference>
<protein>
    <recommendedName>
        <fullName evidence="18">Thiol:disulfide interchange protein DsbD</fullName>
        <ecNumber evidence="18">1.8.1.8</ecNumber>
    </recommendedName>
    <alternativeName>
        <fullName evidence="18">Protein-disulfide reductase</fullName>
        <shortName evidence="18">Disulfide reductase</shortName>
    </alternativeName>
</protein>
<dbReference type="Pfam" id="PF11412">
    <property type="entry name" value="DsbD_N"/>
    <property type="match status" value="1"/>
</dbReference>
<feature type="disulfide bond" description="Redox-active" evidence="18">
    <location>
        <begin position="488"/>
        <end position="491"/>
    </location>
</feature>
<dbReference type="Pfam" id="PF02683">
    <property type="entry name" value="DsbD_TM"/>
    <property type="match status" value="1"/>
</dbReference>
<dbReference type="InterPro" id="IPR028250">
    <property type="entry name" value="DsbDN"/>
</dbReference>
<keyword evidence="12 18" id="KW-0520">NAD</keyword>
<feature type="disulfide bond" description="Redox-active" evidence="18">
    <location>
        <begin position="117"/>
        <end position="123"/>
    </location>
</feature>
<dbReference type="InterPro" id="IPR013766">
    <property type="entry name" value="Thioredoxin_domain"/>
</dbReference>
<keyword evidence="21" id="KW-1185">Reference proteome</keyword>
<keyword evidence="3 18" id="KW-0813">Transport</keyword>
<evidence type="ECO:0000313" key="21">
    <source>
        <dbReference type="Proteomes" id="UP000288953"/>
    </source>
</evidence>
<comment type="similarity">
    <text evidence="2 18">Belongs to the thioredoxin family. DsbD subfamily.</text>
</comment>
<dbReference type="SUPFAM" id="SSF74863">
    <property type="entry name" value="Thiol:disulfide interchange protein DsbD, N-terminal domain (DsbD-alpha)"/>
    <property type="match status" value="1"/>
</dbReference>
<evidence type="ECO:0000256" key="2">
    <source>
        <dbReference type="ARBA" id="ARBA00007241"/>
    </source>
</evidence>
<keyword evidence="9 18" id="KW-0249">Electron transport</keyword>
<dbReference type="Pfam" id="PF13899">
    <property type="entry name" value="Thioredoxin_7"/>
    <property type="match status" value="1"/>
</dbReference>
<dbReference type="CDD" id="cd02953">
    <property type="entry name" value="DsbDgamma"/>
    <property type="match status" value="1"/>
</dbReference>
<evidence type="ECO:0000256" key="5">
    <source>
        <dbReference type="ARBA" id="ARBA00022519"/>
    </source>
</evidence>
<feature type="chain" id="PRO_5044909658" description="Thiol:disulfide interchange protein DsbD" evidence="18">
    <location>
        <begin position="19"/>
        <end position="567"/>
    </location>
</feature>
<proteinExistence type="inferred from homology"/>
<evidence type="ECO:0000256" key="17">
    <source>
        <dbReference type="ARBA" id="ARBA00047804"/>
    </source>
</evidence>
<evidence type="ECO:0000256" key="7">
    <source>
        <dbReference type="ARBA" id="ARBA00022729"/>
    </source>
</evidence>
<gene>
    <name evidence="18 20" type="primary">dsbD</name>
    <name evidence="20" type="ORF">C3B55_00828</name>
</gene>
<evidence type="ECO:0000256" key="4">
    <source>
        <dbReference type="ARBA" id="ARBA00022475"/>
    </source>
</evidence>
<feature type="transmembrane region" description="Helical" evidence="18">
    <location>
        <begin position="316"/>
        <end position="341"/>
    </location>
</feature>
<reference evidence="20 21" key="1">
    <citation type="journal article" date="2018" name="Genome Biol. Evol.">
        <title>Partnering With a Pest: Genomes of Hemlock Woolly Adelgid Symbionts Reveal Atypical Nutritional Provisioning Patterns in Dual-Obligate Bacteria.</title>
        <authorList>
            <person name="Weglarz K.M."/>
            <person name="Havill N.P."/>
            <person name="Burke G.R."/>
            <person name="von Dohlen C.D."/>
        </authorList>
    </citation>
    <scope>NUCLEOTIDE SEQUENCE [LARGE SCALE GENOMIC DNA]</scope>
    <source>
        <strain evidence="20 21">HWA_ENA</strain>
    </source>
</reference>
<dbReference type="Proteomes" id="UP000288953">
    <property type="component" value="Chromosome"/>
</dbReference>
<evidence type="ECO:0000256" key="10">
    <source>
        <dbReference type="ARBA" id="ARBA00022989"/>
    </source>
</evidence>
<keyword evidence="8 18" id="KW-0201">Cytochrome c-type biogenesis</keyword>
<keyword evidence="5 18" id="KW-0997">Cell inner membrane</keyword>
<keyword evidence="15 18" id="KW-0676">Redox-active center</keyword>
<comment type="catalytic activity">
    <reaction evidence="17 18">
        <text>[protein]-dithiol + NADP(+) = [protein]-disulfide + NADPH + H(+)</text>
        <dbReference type="Rhea" id="RHEA:18753"/>
        <dbReference type="Rhea" id="RHEA-COMP:10593"/>
        <dbReference type="Rhea" id="RHEA-COMP:10594"/>
        <dbReference type="ChEBI" id="CHEBI:15378"/>
        <dbReference type="ChEBI" id="CHEBI:29950"/>
        <dbReference type="ChEBI" id="CHEBI:50058"/>
        <dbReference type="ChEBI" id="CHEBI:57783"/>
        <dbReference type="ChEBI" id="CHEBI:58349"/>
        <dbReference type="EC" id="1.8.1.8"/>
    </reaction>
</comment>
<evidence type="ECO:0000256" key="3">
    <source>
        <dbReference type="ARBA" id="ARBA00022448"/>
    </source>
</evidence>
<dbReference type="PANTHER" id="PTHR32234">
    <property type="entry name" value="THIOL:DISULFIDE INTERCHANGE PROTEIN DSBD"/>
    <property type="match status" value="1"/>
</dbReference>
<organism evidence="20 21">
    <name type="scientific">Candidatus Pseudomonas adelgestsugas</name>
    <dbReference type="NCBI Taxonomy" id="1302376"/>
    <lineage>
        <taxon>Bacteria</taxon>
        <taxon>Pseudomonadati</taxon>
        <taxon>Pseudomonadota</taxon>
        <taxon>Gammaproteobacteria</taxon>
        <taxon>Pseudomonadales</taxon>
        <taxon>Pseudomonadaceae</taxon>
        <taxon>Pseudomonas</taxon>
    </lineage>
</organism>
<evidence type="ECO:0000256" key="6">
    <source>
        <dbReference type="ARBA" id="ARBA00022692"/>
    </source>
</evidence>
<keyword evidence="7 18" id="KW-0732">Signal</keyword>
<comment type="function">
    <text evidence="18">Required to facilitate the formation of correct disulfide bonds in some periplasmic proteins and for the assembly of the periplasmic c-type cytochromes. Acts by transferring electrons from cytoplasmic thioredoxin to the periplasm. This transfer involves a cascade of disulfide bond formation and reduction steps.</text>
</comment>
<dbReference type="NCBIfam" id="NF001419">
    <property type="entry name" value="PRK00293.1"/>
    <property type="match status" value="1"/>
</dbReference>
<feature type="domain" description="Thioredoxin" evidence="19">
    <location>
        <begin position="444"/>
        <end position="567"/>
    </location>
</feature>
<evidence type="ECO:0000256" key="16">
    <source>
        <dbReference type="ARBA" id="ARBA00047388"/>
    </source>
</evidence>
<feature type="signal peptide" evidence="18">
    <location>
        <begin position="1"/>
        <end position="18"/>
    </location>
</feature>
<dbReference type="EMBL" id="CP026512">
    <property type="protein sequence ID" value="QAX82139.1"/>
    <property type="molecule type" value="Genomic_DNA"/>
</dbReference>
<dbReference type="InterPro" id="IPR036929">
    <property type="entry name" value="DsbDN_sf"/>
</dbReference>
<dbReference type="PANTHER" id="PTHR32234:SF0">
    <property type="entry name" value="THIOL:DISULFIDE INTERCHANGE PROTEIN DSBD"/>
    <property type="match status" value="1"/>
</dbReference>
<keyword evidence="10 18" id="KW-1133">Transmembrane helix</keyword>
<evidence type="ECO:0000256" key="12">
    <source>
        <dbReference type="ARBA" id="ARBA00023027"/>
    </source>
</evidence>
<feature type="transmembrane region" description="Helical" evidence="18">
    <location>
        <begin position="353"/>
        <end position="373"/>
    </location>
</feature>
<comment type="subcellular location">
    <subcellularLocation>
        <location evidence="1 18">Cell inner membrane</location>
        <topology evidence="1 18">Multi-pass membrane protein</topology>
    </subcellularLocation>
</comment>
<feature type="transmembrane region" description="Helical" evidence="18">
    <location>
        <begin position="379"/>
        <end position="399"/>
    </location>
</feature>
<evidence type="ECO:0000256" key="18">
    <source>
        <dbReference type="HAMAP-Rule" id="MF_00399"/>
    </source>
</evidence>
<dbReference type="Gene3D" id="3.40.30.10">
    <property type="entry name" value="Glutaredoxin"/>
    <property type="match status" value="1"/>
</dbReference>
<dbReference type="RefSeq" id="WP_129211561.1">
    <property type="nucleotide sequence ID" value="NZ_CP026512.1"/>
</dbReference>
<dbReference type="EC" id="1.8.1.8" evidence="18"/>
<keyword evidence="14 18" id="KW-1015">Disulfide bond</keyword>
<comment type="caution">
    <text evidence="18">Lacks conserved residue(s) required for the propagation of feature annotation.</text>
</comment>
<dbReference type="InterPro" id="IPR035671">
    <property type="entry name" value="DsbD_gamma"/>
</dbReference>
<dbReference type="InterPro" id="IPR022910">
    <property type="entry name" value="Thiol_diS_interchange_DbsD"/>
</dbReference>
<evidence type="ECO:0000313" key="20">
    <source>
        <dbReference type="EMBL" id="QAX82139.1"/>
    </source>
</evidence>
<feature type="transmembrane region" description="Helical" evidence="18">
    <location>
        <begin position="201"/>
        <end position="225"/>
    </location>
</feature>
<keyword evidence="6 18" id="KW-0812">Transmembrane</keyword>
<feature type="transmembrane region" description="Helical" evidence="18">
    <location>
        <begin position="159"/>
        <end position="189"/>
    </location>
</feature>
<dbReference type="GO" id="GO:0047134">
    <property type="term" value="F:protein-disulfide reductase [NAD(P)H] activity"/>
    <property type="evidence" value="ECO:0007669"/>
    <property type="project" value="UniProtKB-EC"/>
</dbReference>
<evidence type="ECO:0000256" key="15">
    <source>
        <dbReference type="ARBA" id="ARBA00023284"/>
    </source>
</evidence>
<evidence type="ECO:0000256" key="8">
    <source>
        <dbReference type="ARBA" id="ARBA00022748"/>
    </source>
</evidence>
<dbReference type="HAMAP" id="MF_00399">
    <property type="entry name" value="DbsD"/>
    <property type="match status" value="1"/>
</dbReference>
<keyword evidence="11 18" id="KW-0560">Oxidoreductase</keyword>
<comment type="catalytic activity">
    <reaction evidence="16 18">
        <text>[protein]-dithiol + NAD(+) = [protein]-disulfide + NADH + H(+)</text>
        <dbReference type="Rhea" id="RHEA:18749"/>
        <dbReference type="Rhea" id="RHEA-COMP:10593"/>
        <dbReference type="Rhea" id="RHEA-COMP:10594"/>
        <dbReference type="ChEBI" id="CHEBI:15378"/>
        <dbReference type="ChEBI" id="CHEBI:29950"/>
        <dbReference type="ChEBI" id="CHEBI:50058"/>
        <dbReference type="ChEBI" id="CHEBI:57540"/>
        <dbReference type="ChEBI" id="CHEBI:57945"/>
        <dbReference type="EC" id="1.8.1.8"/>
    </reaction>
</comment>
<evidence type="ECO:0000259" key="19">
    <source>
        <dbReference type="PROSITE" id="PS51352"/>
    </source>
</evidence>
<dbReference type="SUPFAM" id="SSF52833">
    <property type="entry name" value="Thioredoxin-like"/>
    <property type="match status" value="1"/>
</dbReference>
<feature type="transmembrane region" description="Helical" evidence="18">
    <location>
        <begin position="408"/>
        <end position="429"/>
    </location>
</feature>
<evidence type="ECO:0000256" key="9">
    <source>
        <dbReference type="ARBA" id="ARBA00022982"/>
    </source>
</evidence>
<dbReference type="PROSITE" id="PS51352">
    <property type="entry name" value="THIOREDOXIN_2"/>
    <property type="match status" value="1"/>
</dbReference>
<sequence precursor="true">MQYLFTLMLVLFMGFAKASSSNLFEIKPDFLTVDRAFTFISNNLESGETQLYWHIADGYYLYQKRMKFDGLTESPALPQGKARSDEFFGDQQVYYQNLEVKIPANTAGQVKLSWQGCADAGLCYPPQSITVNLGGNQTITATMQAHDQSLANSLQKRSLGWNLLVFFSFGLLLAFAPCSLPILPLLAGLVVGSGTSLRRRFALASSYVLCMAMVYAALGILAALLGSNLGATLQKPWILSSLAALFVILAMSMFGFLKLQVPSFMRDRLDNISRKQVGGTIVGASILGALAGLLVSPCMTAPLAGAMLYITQSSNVLYGGFILFAMGIGVGFPLLLFVTIGNRFLPKPGTWMNVAKSIFGFAFLGVAVLIIRPATSENLYLGLWGASALIIACSVWTLANKCDLNTKVFGASSMVLSLCGAALVVGTAGGSNDLWQPIKIYSNAQVSDTTSAHVMFTTINNLAILQSQLYSAKAQGQWVLVNYYADWCMSCKSMEKQVYSNTAVINALKGVRLLRLDVTANSTASRDLLRYYKVPGPPSFVWIGPDGEERRAQRIIGEVNATTFLQH</sequence>
<evidence type="ECO:0000256" key="14">
    <source>
        <dbReference type="ARBA" id="ARBA00023157"/>
    </source>
</evidence>
<accession>A0ABX5R9W9</accession>
<dbReference type="InterPro" id="IPR003834">
    <property type="entry name" value="Cyt_c_assmbl_TM_dom"/>
</dbReference>
<dbReference type="InterPro" id="IPR036249">
    <property type="entry name" value="Thioredoxin-like_sf"/>
</dbReference>
<evidence type="ECO:0000256" key="11">
    <source>
        <dbReference type="ARBA" id="ARBA00023002"/>
    </source>
</evidence>